<comment type="caution">
    <text evidence="3">The sequence shown here is derived from an EMBL/GenBank/DDBJ whole genome shotgun (WGS) entry which is preliminary data.</text>
</comment>
<dbReference type="InterPro" id="IPR036249">
    <property type="entry name" value="Thioredoxin-like_sf"/>
</dbReference>
<evidence type="ECO:0000256" key="1">
    <source>
        <dbReference type="ARBA" id="ARBA00007198"/>
    </source>
</evidence>
<dbReference type="NCBIfam" id="TIGR01617">
    <property type="entry name" value="arsC_related"/>
    <property type="match status" value="1"/>
</dbReference>
<dbReference type="AlphaFoldDB" id="A0A9X1X2K4"/>
<evidence type="ECO:0000313" key="4">
    <source>
        <dbReference type="Proteomes" id="UP001139701"/>
    </source>
</evidence>
<proteinExistence type="inferred from homology"/>
<evidence type="ECO:0000313" key="3">
    <source>
        <dbReference type="EMBL" id="MCJ8146831.1"/>
    </source>
</evidence>
<dbReference type="InterPro" id="IPR006660">
    <property type="entry name" value="Arsenate_reductase-like"/>
</dbReference>
<dbReference type="PROSITE" id="PS51353">
    <property type="entry name" value="ARSC"/>
    <property type="match status" value="1"/>
</dbReference>
<evidence type="ECO:0000256" key="2">
    <source>
        <dbReference type="PROSITE-ProRule" id="PRU01282"/>
    </source>
</evidence>
<dbReference type="SUPFAM" id="SSF52833">
    <property type="entry name" value="Thioredoxin-like"/>
    <property type="match status" value="1"/>
</dbReference>
<dbReference type="Pfam" id="PF03960">
    <property type="entry name" value="ArsC"/>
    <property type="match status" value="1"/>
</dbReference>
<dbReference type="PANTHER" id="PTHR30041">
    <property type="entry name" value="ARSENATE REDUCTASE"/>
    <property type="match status" value="1"/>
</dbReference>
<dbReference type="InterPro" id="IPR006504">
    <property type="entry name" value="Tscrpt_reg_Spx/MgsR"/>
</dbReference>
<dbReference type="RefSeq" id="WP_241571800.1">
    <property type="nucleotide sequence ID" value="NZ_JAKUML010000011.1"/>
</dbReference>
<dbReference type="EMBL" id="JAKUML010000011">
    <property type="protein sequence ID" value="MCJ8146831.1"/>
    <property type="molecule type" value="Genomic_DNA"/>
</dbReference>
<organism evidence="3 4">
    <name type="scientific">Acinetobacter sedimenti</name>
    <dbReference type="NCBI Taxonomy" id="2919922"/>
    <lineage>
        <taxon>Bacteria</taxon>
        <taxon>Pseudomonadati</taxon>
        <taxon>Pseudomonadota</taxon>
        <taxon>Gammaproteobacteria</taxon>
        <taxon>Moraxellales</taxon>
        <taxon>Moraxellaceae</taxon>
        <taxon>Acinetobacter</taxon>
    </lineage>
</organism>
<gene>
    <name evidence="3" type="ORF">MKI79_07945</name>
</gene>
<reference evidence="3" key="1">
    <citation type="submission" date="2022-02" db="EMBL/GenBank/DDBJ databases">
        <title>Acinetobacter A3.8 sp. nov., isolated from Sediment (Zhairuo Island).</title>
        <authorList>
            <person name="Zheng K."/>
        </authorList>
    </citation>
    <scope>NUCLEOTIDE SEQUENCE</scope>
    <source>
        <strain evidence="3">A3.8</strain>
    </source>
</reference>
<sequence length="116" mass="13189">MMKIYGIKNCNTMKKAFTALDQHGVSYEFHDYKKQDIDEATLKQWLKQKDQDVILNKKGTTWKKLSAEQQAYALENEAQLIETLITSPSMIKRPVLDTGSGILVGFDEAEYASLAK</sequence>
<dbReference type="CDD" id="cd03035">
    <property type="entry name" value="ArsC_Yffb"/>
    <property type="match status" value="1"/>
</dbReference>
<dbReference type="Gene3D" id="3.40.30.10">
    <property type="entry name" value="Glutaredoxin"/>
    <property type="match status" value="1"/>
</dbReference>
<dbReference type="PANTHER" id="PTHR30041:SF8">
    <property type="entry name" value="PROTEIN YFFB"/>
    <property type="match status" value="1"/>
</dbReference>
<comment type="similarity">
    <text evidence="1 2">Belongs to the ArsC family.</text>
</comment>
<protein>
    <submittedName>
        <fullName evidence="3">Arsenate reductase</fullName>
    </submittedName>
</protein>
<keyword evidence="4" id="KW-1185">Reference proteome</keyword>
<dbReference type="Proteomes" id="UP001139701">
    <property type="component" value="Unassembled WGS sequence"/>
</dbReference>
<accession>A0A9X1X2K4</accession>
<name>A0A9X1X2K4_9GAMM</name>